<organism evidence="2 3">
    <name type="scientific">Aphanomyces astaci</name>
    <name type="common">Crayfish plague agent</name>
    <dbReference type="NCBI Taxonomy" id="112090"/>
    <lineage>
        <taxon>Eukaryota</taxon>
        <taxon>Sar</taxon>
        <taxon>Stramenopiles</taxon>
        <taxon>Oomycota</taxon>
        <taxon>Saprolegniomycetes</taxon>
        <taxon>Saprolegniales</taxon>
        <taxon>Verrucalvaceae</taxon>
        <taxon>Aphanomyces</taxon>
    </lineage>
</organism>
<protein>
    <submittedName>
        <fullName evidence="2">Uncharacterized protein</fullName>
    </submittedName>
</protein>
<comment type="caution">
    <text evidence="2">The sequence shown here is derived from an EMBL/GenBank/DDBJ whole genome shotgun (WGS) entry which is preliminary data.</text>
</comment>
<evidence type="ECO:0000256" key="1">
    <source>
        <dbReference type="SAM" id="MobiDB-lite"/>
    </source>
</evidence>
<sequence>MVDRCGYGLSSGSHSTNTCTKLSRAFYQNAVRQDFVFPPGWAAIPPGELPPSGGGRHTQGGPNGHRGGQRHGKGGGRGGGTGTSFLNTIHQVYASSGPPGYAPSCRPGYASFNYGDYRDDQCGRSPFRQSDPAIAVNQATITATTAKTAGAIAKTAGLTAPTKTTGASAAAAIPCTTTGAIVAAATVRRQPTKATPNRHPPPSVAKGATRRAALP</sequence>
<name>A0A418DM00_APHAT</name>
<feature type="non-terminal residue" evidence="2">
    <location>
        <position position="215"/>
    </location>
</feature>
<proteinExistence type="predicted"/>
<accession>A0A418DM00</accession>
<feature type="region of interest" description="Disordered" evidence="1">
    <location>
        <begin position="42"/>
        <end position="82"/>
    </location>
</feature>
<dbReference type="Proteomes" id="UP000285712">
    <property type="component" value="Unassembled WGS sequence"/>
</dbReference>
<reference evidence="2 3" key="1">
    <citation type="submission" date="2018-08" db="EMBL/GenBank/DDBJ databases">
        <title>Aphanomyces genome sequencing and annotation.</title>
        <authorList>
            <person name="Minardi D."/>
            <person name="Oidtmann B."/>
            <person name="Van Der Giezen M."/>
            <person name="Studholme D.J."/>
        </authorList>
    </citation>
    <scope>NUCLEOTIDE SEQUENCE [LARGE SCALE GENOMIC DNA]</scope>
    <source>
        <strain evidence="2 3">Sv</strain>
    </source>
</reference>
<feature type="region of interest" description="Disordered" evidence="1">
    <location>
        <begin position="187"/>
        <end position="215"/>
    </location>
</feature>
<gene>
    <name evidence="2" type="ORF">DYB35_006021</name>
</gene>
<dbReference type="AlphaFoldDB" id="A0A418DM00"/>
<dbReference type="EMBL" id="QUTG01002380">
    <property type="protein sequence ID" value="RHY96498.1"/>
    <property type="molecule type" value="Genomic_DNA"/>
</dbReference>
<evidence type="ECO:0000313" key="2">
    <source>
        <dbReference type="EMBL" id="RHY96498.1"/>
    </source>
</evidence>
<feature type="compositionally biased region" description="Gly residues" evidence="1">
    <location>
        <begin position="52"/>
        <end position="66"/>
    </location>
</feature>
<evidence type="ECO:0000313" key="3">
    <source>
        <dbReference type="Proteomes" id="UP000285712"/>
    </source>
</evidence>